<name>A0ABP5U5D9_9ACTN</name>
<gene>
    <name evidence="1" type="ORF">GCM10010170_070020</name>
</gene>
<accession>A0ABP5U5D9</accession>
<proteinExistence type="predicted"/>
<dbReference type="EMBL" id="BAAARV010000069">
    <property type="protein sequence ID" value="GAA2369551.1"/>
    <property type="molecule type" value="Genomic_DNA"/>
</dbReference>
<protein>
    <submittedName>
        <fullName evidence="1">Uncharacterized protein</fullName>
    </submittedName>
</protein>
<sequence>MWATWLFSTRSPDCSFSRYKGALHAGFAQDTAVPYNWRTVPSVGRACSIIVLPVPRAAVIRSLSETVPDLRSSR</sequence>
<reference evidence="2" key="1">
    <citation type="journal article" date="2019" name="Int. J. Syst. Evol. Microbiol.">
        <title>The Global Catalogue of Microorganisms (GCM) 10K type strain sequencing project: providing services to taxonomists for standard genome sequencing and annotation.</title>
        <authorList>
            <consortium name="The Broad Institute Genomics Platform"/>
            <consortium name="The Broad Institute Genome Sequencing Center for Infectious Disease"/>
            <person name="Wu L."/>
            <person name="Ma J."/>
        </authorList>
    </citation>
    <scope>NUCLEOTIDE SEQUENCE [LARGE SCALE GENOMIC DNA]</scope>
    <source>
        <strain evidence="2">JCM 3272</strain>
    </source>
</reference>
<evidence type="ECO:0000313" key="1">
    <source>
        <dbReference type="EMBL" id="GAA2369551.1"/>
    </source>
</evidence>
<keyword evidence="2" id="KW-1185">Reference proteome</keyword>
<comment type="caution">
    <text evidence="1">The sequence shown here is derived from an EMBL/GenBank/DDBJ whole genome shotgun (WGS) entry which is preliminary data.</text>
</comment>
<dbReference type="Proteomes" id="UP001501444">
    <property type="component" value="Unassembled WGS sequence"/>
</dbReference>
<evidence type="ECO:0000313" key="2">
    <source>
        <dbReference type="Proteomes" id="UP001501444"/>
    </source>
</evidence>
<organism evidence="1 2">
    <name type="scientific">Dactylosporangium salmoneum</name>
    <dbReference type="NCBI Taxonomy" id="53361"/>
    <lineage>
        <taxon>Bacteria</taxon>
        <taxon>Bacillati</taxon>
        <taxon>Actinomycetota</taxon>
        <taxon>Actinomycetes</taxon>
        <taxon>Micromonosporales</taxon>
        <taxon>Micromonosporaceae</taxon>
        <taxon>Dactylosporangium</taxon>
    </lineage>
</organism>